<dbReference type="InterPro" id="IPR000182">
    <property type="entry name" value="GNAT_dom"/>
</dbReference>
<dbReference type="CDD" id="cd04301">
    <property type="entry name" value="NAT_SF"/>
    <property type="match status" value="1"/>
</dbReference>
<sequence length="176" mass="20014">MTEAREAVFVRPAGLEDLPCVRACFKEYTAWLDQDISFQNYEDEYANLPGKYAPPTGGLLLAIDAVSDDILGCVAFRKLVISDGYRSPYQFLNSSNQYCELKRLYVFPEARGKHAARRLTQAAIDSARIAGYQKIFLDTMPWMHAALSLYRSEGFDQTTPYYHSPLEGTLFFVRDL</sequence>
<feature type="domain" description="N-acetyltransferase" evidence="1">
    <location>
        <begin position="8"/>
        <end position="176"/>
    </location>
</feature>
<dbReference type="Gene3D" id="3.40.630.30">
    <property type="match status" value="1"/>
</dbReference>
<proteinExistence type="predicted"/>
<dbReference type="InterPro" id="IPR052777">
    <property type="entry name" value="Acetyltransferase_Enz"/>
</dbReference>
<reference evidence="2 3" key="1">
    <citation type="journal article" date="2016" name="Genome Biol. Evol.">
        <title>Divergent and convergent evolution of fungal pathogenicity.</title>
        <authorList>
            <person name="Shang Y."/>
            <person name="Xiao G."/>
            <person name="Zheng P."/>
            <person name="Cen K."/>
            <person name="Zhan S."/>
            <person name="Wang C."/>
        </authorList>
    </citation>
    <scope>NUCLEOTIDE SEQUENCE [LARGE SCALE GENOMIC DNA]</scope>
    <source>
        <strain evidence="2 3">RCEF 2490</strain>
    </source>
</reference>
<evidence type="ECO:0000259" key="1">
    <source>
        <dbReference type="PROSITE" id="PS51186"/>
    </source>
</evidence>
<dbReference type="AlphaFoldDB" id="A0A168EF45"/>
<dbReference type="PANTHER" id="PTHR43305">
    <property type="entry name" value="FAMILY N-ACETYLTRANSFERASE, PUTATIVE (AFU_ORTHOLOGUE AFUA_2G01380)-RELATED"/>
    <property type="match status" value="1"/>
</dbReference>
<keyword evidence="2" id="KW-0012">Acyltransferase</keyword>
<accession>A0A168EF45</accession>
<dbReference type="STRING" id="1081109.A0A168EF45"/>
<dbReference type="InterPro" id="IPR016181">
    <property type="entry name" value="Acyl_CoA_acyltransferase"/>
</dbReference>
<evidence type="ECO:0000313" key="2">
    <source>
        <dbReference type="EMBL" id="KZZ98731.1"/>
    </source>
</evidence>
<keyword evidence="3" id="KW-1185">Reference proteome</keyword>
<dbReference type="SUPFAM" id="SSF55729">
    <property type="entry name" value="Acyl-CoA N-acyltransferases (Nat)"/>
    <property type="match status" value="1"/>
</dbReference>
<evidence type="ECO:0000313" key="3">
    <source>
        <dbReference type="Proteomes" id="UP000078544"/>
    </source>
</evidence>
<gene>
    <name evidence="2" type="ORF">AAL_03249</name>
</gene>
<organism evidence="2 3">
    <name type="scientific">Moelleriella libera RCEF 2490</name>
    <dbReference type="NCBI Taxonomy" id="1081109"/>
    <lineage>
        <taxon>Eukaryota</taxon>
        <taxon>Fungi</taxon>
        <taxon>Dikarya</taxon>
        <taxon>Ascomycota</taxon>
        <taxon>Pezizomycotina</taxon>
        <taxon>Sordariomycetes</taxon>
        <taxon>Hypocreomycetidae</taxon>
        <taxon>Hypocreales</taxon>
        <taxon>Clavicipitaceae</taxon>
        <taxon>Moelleriella</taxon>
    </lineage>
</organism>
<dbReference type="PROSITE" id="PS51186">
    <property type="entry name" value="GNAT"/>
    <property type="match status" value="1"/>
</dbReference>
<keyword evidence="2" id="KW-0808">Transferase</keyword>
<name>A0A168EF45_9HYPO</name>
<dbReference type="GO" id="GO:0016747">
    <property type="term" value="F:acyltransferase activity, transferring groups other than amino-acyl groups"/>
    <property type="evidence" value="ECO:0007669"/>
    <property type="project" value="InterPro"/>
</dbReference>
<dbReference type="Pfam" id="PF00583">
    <property type="entry name" value="Acetyltransf_1"/>
    <property type="match status" value="1"/>
</dbReference>
<dbReference type="Proteomes" id="UP000078544">
    <property type="component" value="Unassembled WGS sequence"/>
</dbReference>
<protein>
    <submittedName>
        <fullName evidence="2">Acyl-CoA N-acyltransferase</fullName>
    </submittedName>
</protein>
<dbReference type="PANTHER" id="PTHR43305:SF1">
    <property type="entry name" value="FAMILY N-ACETYLTRANSFERASE, PUTATIVE (AFU_ORTHOLOGUE AFUA_2G01380)-RELATED"/>
    <property type="match status" value="1"/>
</dbReference>
<comment type="caution">
    <text evidence="2">The sequence shown here is derived from an EMBL/GenBank/DDBJ whole genome shotgun (WGS) entry which is preliminary data.</text>
</comment>
<dbReference type="OrthoDB" id="41532at2759"/>
<dbReference type="EMBL" id="AZGY01000005">
    <property type="protein sequence ID" value="KZZ98731.1"/>
    <property type="molecule type" value="Genomic_DNA"/>
</dbReference>